<evidence type="ECO:0000313" key="4">
    <source>
        <dbReference type="EMBL" id="CAD8315616.1"/>
    </source>
</evidence>
<protein>
    <recommendedName>
        <fullName evidence="5">Cyclin N-terminal domain-containing protein</fullName>
    </recommendedName>
</protein>
<sequence>MAEWFYQLVDFCRVDRDNVAVAVSYLDRFLGAAARSGNARARRCLADRREYQLCAMTCLYLAVNLAETKEMDTALLVELSHGKYSKSDFVTMAEDVTWGLGWRLNGPTSMAFVNHLLGVLPEEGQHKSLHHLHDRHFLPACCRRAALVREEATLHELCRTQAELAVSDYRLASCRPSDVATAAVRNAMEHVRPDDLLAFLKSMDALDINPFSAEVERARTILKSAFDANVDGLRQVTSLLRLREEAANAAAGADNNNDIRGIRRSSITDSARCVTEIERIQNQSKFRRENIGEGATP</sequence>
<dbReference type="InterPro" id="IPR006671">
    <property type="entry name" value="Cyclin_N"/>
</dbReference>
<evidence type="ECO:0000259" key="3">
    <source>
        <dbReference type="Pfam" id="PF02984"/>
    </source>
</evidence>
<dbReference type="Pfam" id="PF02984">
    <property type="entry name" value="Cyclin_C"/>
    <property type="match status" value="1"/>
</dbReference>
<feature type="domain" description="Cyclin C-terminal" evidence="3">
    <location>
        <begin position="143"/>
        <end position="190"/>
    </location>
</feature>
<evidence type="ECO:0000256" key="1">
    <source>
        <dbReference type="ARBA" id="ARBA00023127"/>
    </source>
</evidence>
<evidence type="ECO:0008006" key="5">
    <source>
        <dbReference type="Google" id="ProtNLM"/>
    </source>
</evidence>
<gene>
    <name evidence="4" type="ORF">TDUB1175_LOCUS14408</name>
</gene>
<dbReference type="SUPFAM" id="SSF47954">
    <property type="entry name" value="Cyclin-like"/>
    <property type="match status" value="1"/>
</dbReference>
<name>A0A7R9W751_9STRA</name>
<accession>A0A7R9W751</accession>
<reference evidence="4" key="1">
    <citation type="submission" date="2021-01" db="EMBL/GenBank/DDBJ databases">
        <authorList>
            <person name="Corre E."/>
            <person name="Pelletier E."/>
            <person name="Niang G."/>
            <person name="Scheremetjew M."/>
            <person name="Finn R."/>
            <person name="Kale V."/>
            <person name="Holt S."/>
            <person name="Cochrane G."/>
            <person name="Meng A."/>
            <person name="Brown T."/>
            <person name="Cohen L."/>
        </authorList>
    </citation>
    <scope>NUCLEOTIDE SEQUENCE</scope>
    <source>
        <strain evidence="4">CCMP147</strain>
    </source>
</reference>
<dbReference type="PANTHER" id="PTHR10177">
    <property type="entry name" value="CYCLINS"/>
    <property type="match status" value="1"/>
</dbReference>
<feature type="domain" description="Cyclin N-terminal" evidence="2">
    <location>
        <begin position="2"/>
        <end position="105"/>
    </location>
</feature>
<keyword evidence="1" id="KW-0195">Cyclin</keyword>
<dbReference type="InterPro" id="IPR004367">
    <property type="entry name" value="Cyclin_C-dom"/>
</dbReference>
<dbReference type="Pfam" id="PF00134">
    <property type="entry name" value="Cyclin_N"/>
    <property type="match status" value="1"/>
</dbReference>
<dbReference type="FunFam" id="1.10.472.10:FF:000093">
    <property type="entry name" value="Predicted protein"/>
    <property type="match status" value="1"/>
</dbReference>
<organism evidence="4">
    <name type="scientific">Pseudictyota dubia</name>
    <dbReference type="NCBI Taxonomy" id="2749911"/>
    <lineage>
        <taxon>Eukaryota</taxon>
        <taxon>Sar</taxon>
        <taxon>Stramenopiles</taxon>
        <taxon>Ochrophyta</taxon>
        <taxon>Bacillariophyta</taxon>
        <taxon>Mediophyceae</taxon>
        <taxon>Biddulphiophycidae</taxon>
        <taxon>Eupodiscales</taxon>
        <taxon>Odontellaceae</taxon>
        <taxon>Pseudictyota</taxon>
    </lineage>
</organism>
<dbReference type="InterPro" id="IPR036915">
    <property type="entry name" value="Cyclin-like_sf"/>
</dbReference>
<dbReference type="Gene3D" id="1.10.472.10">
    <property type="entry name" value="Cyclin-like"/>
    <property type="match status" value="2"/>
</dbReference>
<dbReference type="AlphaFoldDB" id="A0A7R9W751"/>
<proteinExistence type="predicted"/>
<dbReference type="InterPro" id="IPR039361">
    <property type="entry name" value="Cyclin"/>
</dbReference>
<evidence type="ECO:0000259" key="2">
    <source>
        <dbReference type="Pfam" id="PF00134"/>
    </source>
</evidence>
<dbReference type="EMBL" id="HBED01028952">
    <property type="protein sequence ID" value="CAD8315616.1"/>
    <property type="molecule type" value="Transcribed_RNA"/>
</dbReference>